<protein>
    <submittedName>
        <fullName evidence="2">Uncharacterized protein</fullName>
    </submittedName>
</protein>
<dbReference type="Proteomes" id="UP000259030">
    <property type="component" value="Plasmid pDFI3"/>
</dbReference>
<feature type="signal peptide" evidence="1">
    <location>
        <begin position="1"/>
        <end position="21"/>
    </location>
</feature>
<geneLocation type="plasmid" evidence="3">
    <name>pdfi3</name>
</geneLocation>
<evidence type="ECO:0000256" key="1">
    <source>
        <dbReference type="SAM" id="SignalP"/>
    </source>
</evidence>
<dbReference type="AlphaFoldDB" id="A0A221T344"/>
<keyword evidence="3" id="KW-1185">Reference proteome</keyword>
<evidence type="ECO:0000313" key="2">
    <source>
        <dbReference type="EMBL" id="ASN83291.1"/>
    </source>
</evidence>
<organism evidence="2 3">
    <name type="scientific">Deinococcus ficus</name>
    <dbReference type="NCBI Taxonomy" id="317577"/>
    <lineage>
        <taxon>Bacteria</taxon>
        <taxon>Thermotogati</taxon>
        <taxon>Deinococcota</taxon>
        <taxon>Deinococci</taxon>
        <taxon>Deinococcales</taxon>
        <taxon>Deinococcaceae</taxon>
        <taxon>Deinococcus</taxon>
    </lineage>
</organism>
<accession>A0A221T344</accession>
<feature type="chain" id="PRO_5011296205" evidence="1">
    <location>
        <begin position="22"/>
        <end position="471"/>
    </location>
</feature>
<keyword evidence="1" id="KW-0732">Signal</keyword>
<keyword evidence="2" id="KW-0614">Plasmid</keyword>
<evidence type="ECO:0000313" key="3">
    <source>
        <dbReference type="Proteomes" id="UP000259030"/>
    </source>
</evidence>
<proteinExistence type="predicted"/>
<gene>
    <name evidence="2" type="ORF">DFI_19020</name>
</gene>
<dbReference type="EMBL" id="CP021084">
    <property type="protein sequence ID" value="ASN83291.1"/>
    <property type="molecule type" value="Genomic_DNA"/>
</dbReference>
<dbReference type="KEGG" id="dfc:DFI_19020"/>
<name>A0A221T344_9DEIO</name>
<dbReference type="RefSeq" id="WP_027462735.1">
    <property type="nucleotide sequence ID" value="NZ_CP021084.1"/>
</dbReference>
<sequence>MKHLKLSLVMAALSLHSAASADALLNLIESSSLQTDSVNRVISFVELADGVMKDGKFTRTREREYSVPYLPDKMVTNYAADVMFNWKKYQDSIHWAQTVNLNNDLSATGSPTDLYFPSCTLPFIGEASASIAHGLLGTGWLSVDEEKKQVNLAPLLDPYGMPSNHDRINAENHMVPRVKSNNYCVGMFPDLYPDEGIQAILGLPTVVPEPFQTYEPGHTWCSAIGCVSNNSFAFNPLPAWTDWSKLAERMDNACNNINNNAYKNYQKEVLLSLGKNMPTAIHWDGVAALKGDRSGTTMAPFYSTSTGNAQQVLEIGKKNALFPGYVYSGLPSGTPDVLAKLDDLKRELPAGFLQEQEIQGAATFFQTWQKFDTFIDPRPVPYYVKSYFTYISILPPGKTTSLYATFPLTMVPSNVTATKCTTPRLGVNSVPGYGGLTTYTTWRYHYGATTVSESRTVPNVTGNPTLRVDSE</sequence>
<reference evidence="2 3" key="1">
    <citation type="submission" date="2017-05" db="EMBL/GenBank/DDBJ databases">
        <title>The complete genome sequence of Deinococcus ficus isolated from the rhizosphere of the Ficus religiosa L. in Taiwan.</title>
        <authorList>
            <person name="Wu K.-M."/>
            <person name="Liao T.-L."/>
            <person name="Liu Y.-M."/>
            <person name="Young C.-C."/>
            <person name="Tsai S.-F."/>
        </authorList>
    </citation>
    <scope>NUCLEOTIDE SEQUENCE [LARGE SCALE GENOMIC DNA]</scope>
    <source>
        <strain evidence="2 3">CC-FR2-10</strain>
        <plasmid evidence="3">pdfi3</plasmid>
    </source>
</reference>